<feature type="transmembrane region" description="Helical" evidence="6">
    <location>
        <begin position="168"/>
        <end position="190"/>
    </location>
</feature>
<dbReference type="Proteomes" id="UP000018144">
    <property type="component" value="Unassembled WGS sequence"/>
</dbReference>
<evidence type="ECO:0000313" key="9">
    <source>
        <dbReference type="Proteomes" id="UP000018144"/>
    </source>
</evidence>
<evidence type="ECO:0000256" key="6">
    <source>
        <dbReference type="SAM" id="Phobius"/>
    </source>
</evidence>
<reference evidence="8 9" key="1">
    <citation type="journal article" date="2013" name="PLoS Genet.">
        <title>The genome and development-dependent transcriptomes of Pyronema confluens: a window into fungal evolution.</title>
        <authorList>
            <person name="Traeger S."/>
            <person name="Altegoer F."/>
            <person name="Freitag M."/>
            <person name="Gabaldon T."/>
            <person name="Kempken F."/>
            <person name="Kumar A."/>
            <person name="Marcet-Houben M."/>
            <person name="Poggeler S."/>
            <person name="Stajich J.E."/>
            <person name="Nowrousian M."/>
        </authorList>
    </citation>
    <scope>NUCLEOTIDE SEQUENCE [LARGE SCALE GENOMIC DNA]</scope>
    <source>
        <strain evidence="9">CBS 100304</strain>
        <tissue evidence="8">Vegetative mycelium</tissue>
    </source>
</reference>
<evidence type="ECO:0000256" key="3">
    <source>
        <dbReference type="ARBA" id="ARBA00022989"/>
    </source>
</evidence>
<dbReference type="OrthoDB" id="3648173at2759"/>
<evidence type="ECO:0000256" key="5">
    <source>
        <dbReference type="ARBA" id="ARBA00038359"/>
    </source>
</evidence>
<dbReference type="GO" id="GO:0016020">
    <property type="term" value="C:membrane"/>
    <property type="evidence" value="ECO:0007669"/>
    <property type="project" value="UniProtKB-SubCell"/>
</dbReference>
<sequence>MVSISAIDLSTPVADSPVNKVDPTTLTVDDLVKPSDQGALAGLQPPKHEDAPRMSAMEAGCYVSFGVAMVFVAMRVYTRYFLIGTFGKDDFFFIFAAFMSLAIVVTVPMMWRLGIGKHVENIPIDHFLESRKLAWISQIFYFAAVGSIKCSIIALYHRLASLPRQRVILQWIGAVVFMHTICSVIVTALMCNPVELIWKPTFPLGCIKIVDFNYFNAGFHIVTDMMLAILPIPVLKDLQVSKRKKKGLIVVFSVGALTIFCTIARQITNAISLNNLDFSWYWAPAELCTCIEVNMGLVCAAIPALRPLFRQHVVEEPSYDPEPGRFSKRISAMSAKNALTPHVYDEAGNITHGYTTTVIFAVSMEERKRERRERQRSMALMNTWNDSQELLNVPPSPAQLSPGIGEVVKNVEYTVEYTDATPARES</sequence>
<dbReference type="InterPro" id="IPR052337">
    <property type="entry name" value="SAT4-like"/>
</dbReference>
<proteinExistence type="inferred from homology"/>
<dbReference type="OMA" id="ANEVIHF"/>
<protein>
    <recommendedName>
        <fullName evidence="7">Rhodopsin domain-containing protein</fullName>
    </recommendedName>
</protein>
<keyword evidence="2 6" id="KW-0812">Transmembrane</keyword>
<dbReference type="AlphaFoldDB" id="U4LI44"/>
<dbReference type="STRING" id="1076935.U4LI44"/>
<keyword evidence="4 6" id="KW-0472">Membrane</keyword>
<dbReference type="PANTHER" id="PTHR33048:SF123">
    <property type="entry name" value="INTEGRAL MEMBRANE PROTEIN"/>
    <property type="match status" value="1"/>
</dbReference>
<dbReference type="PANTHER" id="PTHR33048">
    <property type="entry name" value="PTH11-LIKE INTEGRAL MEMBRANE PROTEIN (AFU_ORTHOLOGUE AFUA_5G11245)"/>
    <property type="match status" value="1"/>
</dbReference>
<feature type="domain" description="Rhodopsin" evidence="7">
    <location>
        <begin position="74"/>
        <end position="310"/>
    </location>
</feature>
<evidence type="ECO:0000259" key="7">
    <source>
        <dbReference type="Pfam" id="PF20684"/>
    </source>
</evidence>
<dbReference type="InterPro" id="IPR049326">
    <property type="entry name" value="Rhodopsin_dom_fungi"/>
</dbReference>
<accession>U4LI44</accession>
<feature type="transmembrane region" description="Helical" evidence="6">
    <location>
        <begin position="133"/>
        <end position="156"/>
    </location>
</feature>
<organism evidence="8 9">
    <name type="scientific">Pyronema omphalodes (strain CBS 100304)</name>
    <name type="common">Pyronema confluens</name>
    <dbReference type="NCBI Taxonomy" id="1076935"/>
    <lineage>
        <taxon>Eukaryota</taxon>
        <taxon>Fungi</taxon>
        <taxon>Dikarya</taxon>
        <taxon>Ascomycota</taxon>
        <taxon>Pezizomycotina</taxon>
        <taxon>Pezizomycetes</taxon>
        <taxon>Pezizales</taxon>
        <taxon>Pyronemataceae</taxon>
        <taxon>Pyronema</taxon>
    </lineage>
</organism>
<keyword evidence="9" id="KW-1185">Reference proteome</keyword>
<keyword evidence="3 6" id="KW-1133">Transmembrane helix</keyword>
<feature type="transmembrane region" description="Helical" evidence="6">
    <location>
        <begin position="217"/>
        <end position="235"/>
    </location>
</feature>
<evidence type="ECO:0000256" key="2">
    <source>
        <dbReference type="ARBA" id="ARBA00022692"/>
    </source>
</evidence>
<dbReference type="eggNOG" id="ENOG502SSFP">
    <property type="taxonomic scope" value="Eukaryota"/>
</dbReference>
<evidence type="ECO:0000313" key="8">
    <source>
        <dbReference type="EMBL" id="CCX31603.1"/>
    </source>
</evidence>
<name>U4LI44_PYROM</name>
<evidence type="ECO:0000256" key="4">
    <source>
        <dbReference type="ARBA" id="ARBA00023136"/>
    </source>
</evidence>
<dbReference type="Pfam" id="PF20684">
    <property type="entry name" value="Fung_rhodopsin"/>
    <property type="match status" value="1"/>
</dbReference>
<feature type="transmembrane region" description="Helical" evidence="6">
    <location>
        <begin position="91"/>
        <end position="113"/>
    </location>
</feature>
<comment type="similarity">
    <text evidence="5">Belongs to the SAT4 family.</text>
</comment>
<dbReference type="EMBL" id="HF935622">
    <property type="protein sequence ID" value="CCX31603.1"/>
    <property type="molecule type" value="Genomic_DNA"/>
</dbReference>
<evidence type="ECO:0000256" key="1">
    <source>
        <dbReference type="ARBA" id="ARBA00004141"/>
    </source>
</evidence>
<feature type="transmembrane region" description="Helical" evidence="6">
    <location>
        <begin position="62"/>
        <end position="82"/>
    </location>
</feature>
<gene>
    <name evidence="8" type="ORF">PCON_11070</name>
</gene>
<feature type="transmembrane region" description="Helical" evidence="6">
    <location>
        <begin position="247"/>
        <end position="268"/>
    </location>
</feature>
<comment type="subcellular location">
    <subcellularLocation>
        <location evidence="1">Membrane</location>
        <topology evidence="1">Multi-pass membrane protein</topology>
    </subcellularLocation>
</comment>